<feature type="compositionally biased region" description="Pro residues" evidence="1">
    <location>
        <begin position="1"/>
        <end position="11"/>
    </location>
</feature>
<evidence type="ECO:0000313" key="2">
    <source>
        <dbReference type="EMBL" id="KAF9517819.1"/>
    </source>
</evidence>
<evidence type="ECO:0000313" key="3">
    <source>
        <dbReference type="Proteomes" id="UP000886523"/>
    </source>
</evidence>
<feature type="compositionally biased region" description="Low complexity" evidence="1">
    <location>
        <begin position="12"/>
        <end position="25"/>
    </location>
</feature>
<protein>
    <submittedName>
        <fullName evidence="2">Uncharacterized protein</fullName>
    </submittedName>
</protein>
<organism evidence="2 3">
    <name type="scientific">Hydnum rufescens UP504</name>
    <dbReference type="NCBI Taxonomy" id="1448309"/>
    <lineage>
        <taxon>Eukaryota</taxon>
        <taxon>Fungi</taxon>
        <taxon>Dikarya</taxon>
        <taxon>Basidiomycota</taxon>
        <taxon>Agaricomycotina</taxon>
        <taxon>Agaricomycetes</taxon>
        <taxon>Cantharellales</taxon>
        <taxon>Hydnaceae</taxon>
        <taxon>Hydnum</taxon>
    </lineage>
</organism>
<evidence type="ECO:0000256" key="1">
    <source>
        <dbReference type="SAM" id="MobiDB-lite"/>
    </source>
</evidence>
<accession>A0A9P6B4Z1</accession>
<proteinExistence type="predicted"/>
<feature type="region of interest" description="Disordered" evidence="1">
    <location>
        <begin position="1"/>
        <end position="82"/>
    </location>
</feature>
<feature type="compositionally biased region" description="Basic and acidic residues" evidence="1">
    <location>
        <begin position="154"/>
        <end position="175"/>
    </location>
</feature>
<dbReference type="EMBL" id="MU128929">
    <property type="protein sequence ID" value="KAF9517819.1"/>
    <property type="molecule type" value="Genomic_DNA"/>
</dbReference>
<dbReference type="Proteomes" id="UP000886523">
    <property type="component" value="Unassembled WGS sequence"/>
</dbReference>
<feature type="region of interest" description="Disordered" evidence="1">
    <location>
        <begin position="154"/>
        <end position="182"/>
    </location>
</feature>
<keyword evidence="3" id="KW-1185">Reference proteome</keyword>
<gene>
    <name evidence="2" type="ORF">BS47DRAFT_445841</name>
</gene>
<reference evidence="2" key="1">
    <citation type="journal article" date="2020" name="Nat. Commun.">
        <title>Large-scale genome sequencing of mycorrhizal fungi provides insights into the early evolution of symbiotic traits.</title>
        <authorList>
            <person name="Miyauchi S."/>
            <person name="Kiss E."/>
            <person name="Kuo A."/>
            <person name="Drula E."/>
            <person name="Kohler A."/>
            <person name="Sanchez-Garcia M."/>
            <person name="Morin E."/>
            <person name="Andreopoulos B."/>
            <person name="Barry K.W."/>
            <person name="Bonito G."/>
            <person name="Buee M."/>
            <person name="Carver A."/>
            <person name="Chen C."/>
            <person name="Cichocki N."/>
            <person name="Clum A."/>
            <person name="Culley D."/>
            <person name="Crous P.W."/>
            <person name="Fauchery L."/>
            <person name="Girlanda M."/>
            <person name="Hayes R.D."/>
            <person name="Keri Z."/>
            <person name="LaButti K."/>
            <person name="Lipzen A."/>
            <person name="Lombard V."/>
            <person name="Magnuson J."/>
            <person name="Maillard F."/>
            <person name="Murat C."/>
            <person name="Nolan M."/>
            <person name="Ohm R.A."/>
            <person name="Pangilinan J."/>
            <person name="Pereira M.F."/>
            <person name="Perotto S."/>
            <person name="Peter M."/>
            <person name="Pfister S."/>
            <person name="Riley R."/>
            <person name="Sitrit Y."/>
            <person name="Stielow J.B."/>
            <person name="Szollosi G."/>
            <person name="Zifcakova L."/>
            <person name="Stursova M."/>
            <person name="Spatafora J.W."/>
            <person name="Tedersoo L."/>
            <person name="Vaario L.M."/>
            <person name="Yamada A."/>
            <person name="Yan M."/>
            <person name="Wang P."/>
            <person name="Xu J."/>
            <person name="Bruns T."/>
            <person name="Baldrian P."/>
            <person name="Vilgalys R."/>
            <person name="Dunand C."/>
            <person name="Henrissat B."/>
            <person name="Grigoriev I.V."/>
            <person name="Hibbett D."/>
            <person name="Nagy L.G."/>
            <person name="Martin F.M."/>
        </authorList>
    </citation>
    <scope>NUCLEOTIDE SEQUENCE</scope>
    <source>
        <strain evidence="2">UP504</strain>
    </source>
</reference>
<dbReference type="AlphaFoldDB" id="A0A9P6B4Z1"/>
<name>A0A9P6B4Z1_9AGAM</name>
<comment type="caution">
    <text evidence="2">The sequence shown here is derived from an EMBL/GenBank/DDBJ whole genome shotgun (WGS) entry which is preliminary data.</text>
</comment>
<sequence length="182" mass="20721">MARSPNPPPSAPASTSRTRRMTSSALVAGPSSPVVKNPATQESVPNDWHTPDRGDHDPLRVVTPHSHSLPKSLDANRSPDSSLSETILRLVVDHQSQLRASNEQWAARVDDRKAEDQERERRLEARLVAQREEYQARELALREEYRTRERHMEGMVTAVREENKEKERRMEEYHASDPCGPS</sequence>
<feature type="compositionally biased region" description="Basic and acidic residues" evidence="1">
    <location>
        <begin position="49"/>
        <end position="59"/>
    </location>
</feature>